<comment type="caution">
    <text evidence="1">The sequence shown here is derived from an EMBL/GenBank/DDBJ whole genome shotgun (WGS) entry which is preliminary data.</text>
</comment>
<dbReference type="SUPFAM" id="SSF160379">
    <property type="entry name" value="SP0830-like"/>
    <property type="match status" value="1"/>
</dbReference>
<dbReference type="OrthoDB" id="9806494at2"/>
<accession>A0A328B5Y8</accession>
<proteinExistence type="predicted"/>
<sequence>MTRRLAGLLRAVNVGGRKLLSADLKQAAEAAGLARPQTLLASGNVVFETDLPAAEAAARLEARILEDLGLAADVMARDLAALEAVIAANPFPRQAKDEPSRLMAMFLSAEPQAGVEVLTDACAFGEEVRAGPGCLYVWFPAGAGTSKLSNVLIERRLKVRGTMRNWNTVGKLREMVAG</sequence>
<name>A0A328B5Y8_9CAUL</name>
<dbReference type="InterPro" id="IPR012545">
    <property type="entry name" value="DUF1697"/>
</dbReference>
<protein>
    <submittedName>
        <fullName evidence="1">DUF1697 domain-containing protein</fullName>
    </submittedName>
</protein>
<dbReference type="AlphaFoldDB" id="A0A328B5Y8"/>
<dbReference type="PIRSF" id="PIRSF008502">
    <property type="entry name" value="UCP008502"/>
    <property type="match status" value="1"/>
</dbReference>
<gene>
    <name evidence="1" type="ORF">DJ019_18700</name>
</gene>
<keyword evidence="2" id="KW-1185">Reference proteome</keyword>
<organism evidence="1 2">
    <name type="scientific">Phenylobacterium kunshanense</name>
    <dbReference type="NCBI Taxonomy" id="1445034"/>
    <lineage>
        <taxon>Bacteria</taxon>
        <taxon>Pseudomonadati</taxon>
        <taxon>Pseudomonadota</taxon>
        <taxon>Alphaproteobacteria</taxon>
        <taxon>Caulobacterales</taxon>
        <taxon>Caulobacteraceae</taxon>
        <taxon>Phenylobacterium</taxon>
    </lineage>
</organism>
<evidence type="ECO:0000313" key="2">
    <source>
        <dbReference type="Proteomes" id="UP000249524"/>
    </source>
</evidence>
<dbReference type="PANTHER" id="PTHR36439">
    <property type="entry name" value="BLL4334 PROTEIN"/>
    <property type="match status" value="1"/>
</dbReference>
<dbReference type="Pfam" id="PF08002">
    <property type="entry name" value="DUF1697"/>
    <property type="match status" value="1"/>
</dbReference>
<dbReference type="Proteomes" id="UP000249524">
    <property type="component" value="Unassembled WGS sequence"/>
</dbReference>
<dbReference type="EMBL" id="QFYS01000011">
    <property type="protein sequence ID" value="RAK62553.1"/>
    <property type="molecule type" value="Genomic_DNA"/>
</dbReference>
<dbReference type="PANTHER" id="PTHR36439:SF1">
    <property type="entry name" value="DUF1697 DOMAIN-CONTAINING PROTEIN"/>
    <property type="match status" value="1"/>
</dbReference>
<reference evidence="1 2" key="1">
    <citation type="submission" date="2018-05" db="EMBL/GenBank/DDBJ databases">
        <authorList>
            <person name="Lanie J.A."/>
            <person name="Ng W.-L."/>
            <person name="Kazmierczak K.M."/>
            <person name="Andrzejewski T.M."/>
            <person name="Davidsen T.M."/>
            <person name="Wayne K.J."/>
            <person name="Tettelin H."/>
            <person name="Glass J.I."/>
            <person name="Rusch D."/>
            <person name="Podicherti R."/>
            <person name="Tsui H.-C.T."/>
            <person name="Winkler M.E."/>
        </authorList>
    </citation>
    <scope>NUCLEOTIDE SEQUENCE [LARGE SCALE GENOMIC DNA]</scope>
    <source>
        <strain evidence="1 2">BUT-10</strain>
    </source>
</reference>
<evidence type="ECO:0000313" key="1">
    <source>
        <dbReference type="EMBL" id="RAK62553.1"/>
    </source>
</evidence>
<dbReference type="Gene3D" id="3.30.70.1280">
    <property type="entry name" value="SP0830-like domains"/>
    <property type="match status" value="1"/>
</dbReference>